<dbReference type="GO" id="GO:0019321">
    <property type="term" value="P:pentose metabolic process"/>
    <property type="evidence" value="ECO:0007669"/>
    <property type="project" value="TreeGrafter"/>
</dbReference>
<dbReference type="AlphaFoldDB" id="A0A5B2VA68"/>
<dbReference type="Gene3D" id="3.30.420.40">
    <property type="match status" value="1"/>
</dbReference>
<dbReference type="PANTHER" id="PTHR43435:SF4">
    <property type="entry name" value="FGGY CARBOHYDRATE KINASE DOMAIN-CONTAINING PROTEIN"/>
    <property type="match status" value="1"/>
</dbReference>
<keyword evidence="7" id="KW-1185">Reference proteome</keyword>
<dbReference type="FunFam" id="3.30.420.40:FF:000101">
    <property type="entry name" value="FGGY carbohydrate kinase domain-containing protein"/>
    <property type="match status" value="1"/>
</dbReference>
<dbReference type="InterPro" id="IPR006003">
    <property type="entry name" value="FGGY_RbtK-like"/>
</dbReference>
<dbReference type="SUPFAM" id="SSF53067">
    <property type="entry name" value="Actin-like ATPase domain"/>
    <property type="match status" value="2"/>
</dbReference>
<evidence type="ECO:0000313" key="6">
    <source>
        <dbReference type="EMBL" id="KAA2235628.1"/>
    </source>
</evidence>
<dbReference type="InterPro" id="IPR018484">
    <property type="entry name" value="FGGY_N"/>
</dbReference>
<dbReference type="PANTHER" id="PTHR43435">
    <property type="entry name" value="RIBULOKINASE"/>
    <property type="match status" value="1"/>
</dbReference>
<comment type="caution">
    <text evidence="6">The sequence shown here is derived from an EMBL/GenBank/DDBJ whole genome shotgun (WGS) entry which is preliminary data.</text>
</comment>
<evidence type="ECO:0000256" key="2">
    <source>
        <dbReference type="ARBA" id="ARBA00022679"/>
    </source>
</evidence>
<sequence>MDVFLGVDVGTGSARAALFTVDGRMVAHAAEPIRTWRSGTVEVEQSSRDIWRAVCGATRAALLSGGSEVRVRGVGFTATCSLVLVDRDGHPVTVSQSGDAERDVVVWMDHRATAETDFVNGTRAEVLRYVGGRISSEMQVPKLLWLKRNLPGSWAATGHFLDLPDFLTWRATGSLSRSMCSLACKWTYLGHERRWDDGFLRQVGLEDLVADGHARIGTEVRDIGAVAGRVTEAAARELGIPAGVPVGTSIIDAHAGALGLLGLRTDEEAVDFRRRLALIAGTSSCHLAVSAEPTFVPGVWGPYQSALLPGAWLTEGGQTATGALVDAVIGSSAIGAELAGRAQAAGLAPQALLNQRLEALAGMEGCPVSRLTRDLHVYPDFHGNRSPRADASLRGMMSGLPLVQTEDELARLYLATVQALAYGTRHIVETMNRNGFAIDMLLGTGGGTKNELFLRQHADALGMRIVLGEEEEAVLLGAGILAAVAGGSYATLPEAMAAMTRPARVIEPNPEDAPFHDAKYRVFGEMYGDQGKYRRAMEAI</sequence>
<dbReference type="PIRSF" id="PIRSF000538">
    <property type="entry name" value="GlpK"/>
    <property type="match status" value="1"/>
</dbReference>
<evidence type="ECO:0000256" key="1">
    <source>
        <dbReference type="ARBA" id="ARBA00009156"/>
    </source>
</evidence>
<reference evidence="6 7" key="1">
    <citation type="submission" date="2019-09" db="EMBL/GenBank/DDBJ databases">
        <title>Salinarimonas rosea gen. nov., sp. nov., a new member of the a-2 subgroup of the Proteobacteria.</title>
        <authorList>
            <person name="Liu J."/>
        </authorList>
    </citation>
    <scope>NUCLEOTIDE SEQUENCE [LARGE SCALE GENOMIC DNA]</scope>
    <source>
        <strain evidence="6 7">BN140002</strain>
    </source>
</reference>
<name>A0A5B2VA68_9HYPH</name>
<dbReference type="Pfam" id="PF00370">
    <property type="entry name" value="FGGY_N"/>
    <property type="match status" value="1"/>
</dbReference>
<dbReference type="InterPro" id="IPR043129">
    <property type="entry name" value="ATPase_NBD"/>
</dbReference>
<dbReference type="NCBIfam" id="TIGR01315">
    <property type="entry name" value="5C_CHO_kinase"/>
    <property type="match status" value="1"/>
</dbReference>
<feature type="domain" description="Carbohydrate kinase FGGY N-terminal" evidence="4">
    <location>
        <begin position="4"/>
        <end position="259"/>
    </location>
</feature>
<dbReference type="CDD" id="cd07782">
    <property type="entry name" value="ASKHA_NBD_FGGY_D-RBK"/>
    <property type="match status" value="1"/>
</dbReference>
<evidence type="ECO:0000259" key="5">
    <source>
        <dbReference type="Pfam" id="PF02782"/>
    </source>
</evidence>
<dbReference type="GO" id="GO:0005737">
    <property type="term" value="C:cytoplasm"/>
    <property type="evidence" value="ECO:0007669"/>
    <property type="project" value="TreeGrafter"/>
</dbReference>
<feature type="domain" description="Carbohydrate kinase FGGY C-terminal" evidence="5">
    <location>
        <begin position="276"/>
        <end position="485"/>
    </location>
</feature>
<dbReference type="Proteomes" id="UP000323142">
    <property type="component" value="Unassembled WGS sequence"/>
</dbReference>
<accession>A0A5B2VA68</accession>
<dbReference type="InterPro" id="IPR018485">
    <property type="entry name" value="FGGY_C"/>
</dbReference>
<comment type="similarity">
    <text evidence="1">Belongs to the FGGY kinase family.</text>
</comment>
<keyword evidence="3 6" id="KW-0418">Kinase</keyword>
<proteinExistence type="inferred from homology"/>
<dbReference type="OrthoDB" id="9805576at2"/>
<gene>
    <name evidence="6" type="ORF">F0L46_19230</name>
</gene>
<evidence type="ECO:0000313" key="7">
    <source>
        <dbReference type="Proteomes" id="UP000323142"/>
    </source>
</evidence>
<evidence type="ECO:0000259" key="4">
    <source>
        <dbReference type="Pfam" id="PF00370"/>
    </source>
</evidence>
<dbReference type="GO" id="GO:0019150">
    <property type="term" value="F:D-ribulokinase activity"/>
    <property type="evidence" value="ECO:0007669"/>
    <property type="project" value="TreeGrafter"/>
</dbReference>
<dbReference type="Pfam" id="PF02782">
    <property type="entry name" value="FGGY_C"/>
    <property type="match status" value="1"/>
</dbReference>
<protein>
    <submittedName>
        <fullName evidence="6">FGGY-family carbohydrate kinase</fullName>
    </submittedName>
</protein>
<evidence type="ECO:0000256" key="3">
    <source>
        <dbReference type="ARBA" id="ARBA00022777"/>
    </source>
</evidence>
<keyword evidence="2" id="KW-0808">Transferase</keyword>
<dbReference type="InterPro" id="IPR000577">
    <property type="entry name" value="Carb_kinase_FGGY"/>
</dbReference>
<dbReference type="RefSeq" id="WP_149820541.1">
    <property type="nucleotide sequence ID" value="NZ_VUOA01000034.1"/>
</dbReference>
<dbReference type="Gene3D" id="1.20.58.2240">
    <property type="match status" value="1"/>
</dbReference>
<reference evidence="6 7" key="2">
    <citation type="submission" date="2019-09" db="EMBL/GenBank/DDBJ databases">
        <authorList>
            <person name="Jin C."/>
        </authorList>
    </citation>
    <scope>NUCLEOTIDE SEQUENCE [LARGE SCALE GENOMIC DNA]</scope>
    <source>
        <strain evidence="6 7">BN140002</strain>
    </source>
</reference>
<dbReference type="EMBL" id="VUOA01000034">
    <property type="protein sequence ID" value="KAA2235628.1"/>
    <property type="molecule type" value="Genomic_DNA"/>
</dbReference>
<organism evidence="6 7">
    <name type="scientific">Salinarimonas soli</name>
    <dbReference type="NCBI Taxonomy" id="1638099"/>
    <lineage>
        <taxon>Bacteria</taxon>
        <taxon>Pseudomonadati</taxon>
        <taxon>Pseudomonadota</taxon>
        <taxon>Alphaproteobacteria</taxon>
        <taxon>Hyphomicrobiales</taxon>
        <taxon>Salinarimonadaceae</taxon>
        <taxon>Salinarimonas</taxon>
    </lineage>
</organism>